<evidence type="ECO:0000256" key="7">
    <source>
        <dbReference type="ARBA" id="ARBA00023136"/>
    </source>
</evidence>
<comment type="subcellular location">
    <subcellularLocation>
        <location evidence="1">Membrane</location>
        <topology evidence="1">Multi-pass membrane protein</topology>
    </subcellularLocation>
</comment>
<feature type="domain" description="EF-hand" evidence="9">
    <location>
        <begin position="1279"/>
        <end position="1314"/>
    </location>
</feature>
<dbReference type="SMART" id="SM00054">
    <property type="entry name" value="EFh"/>
    <property type="match status" value="2"/>
</dbReference>
<dbReference type="InterPro" id="IPR018247">
    <property type="entry name" value="EF_Hand_1_Ca_BS"/>
</dbReference>
<reference evidence="11" key="1">
    <citation type="submission" date="2023-10" db="EMBL/GenBank/DDBJ databases">
        <authorList>
            <person name="Chen Y."/>
            <person name="Shah S."/>
            <person name="Dougan E. K."/>
            <person name="Thang M."/>
            <person name="Chan C."/>
        </authorList>
    </citation>
    <scope>NUCLEOTIDE SEQUENCE [LARGE SCALE GENOMIC DNA]</scope>
</reference>
<evidence type="ECO:0000259" key="10">
    <source>
        <dbReference type="PROSITE" id="PS50893"/>
    </source>
</evidence>
<dbReference type="PANTHER" id="PTHR43394">
    <property type="entry name" value="ATP-DEPENDENT PERMEASE MDL1, MITOCHONDRIAL"/>
    <property type="match status" value="1"/>
</dbReference>
<evidence type="ECO:0000256" key="5">
    <source>
        <dbReference type="ARBA" id="ARBA00022840"/>
    </source>
</evidence>
<dbReference type="SUPFAM" id="SSF47473">
    <property type="entry name" value="EF-hand"/>
    <property type="match status" value="1"/>
</dbReference>
<comment type="caution">
    <text evidence="11">The sequence shown here is derived from an EMBL/GenBank/DDBJ whole genome shotgun (WGS) entry which is preliminary data.</text>
</comment>
<dbReference type="SMART" id="SM00382">
    <property type="entry name" value="AAA"/>
    <property type="match status" value="1"/>
</dbReference>
<gene>
    <name evidence="11" type="ORF">PCOR1329_LOCUS340</name>
</gene>
<evidence type="ECO:0008006" key="13">
    <source>
        <dbReference type="Google" id="ProtNLM"/>
    </source>
</evidence>
<dbReference type="PANTHER" id="PTHR43394:SF1">
    <property type="entry name" value="ATP-BINDING CASSETTE SUB-FAMILY B MEMBER 10, MITOCHONDRIAL"/>
    <property type="match status" value="1"/>
</dbReference>
<dbReference type="EMBL" id="CAUYUJ010000057">
    <property type="protein sequence ID" value="CAK0788460.1"/>
    <property type="molecule type" value="Genomic_DNA"/>
</dbReference>
<evidence type="ECO:0000259" key="9">
    <source>
        <dbReference type="PROSITE" id="PS50222"/>
    </source>
</evidence>
<keyword evidence="12" id="KW-1185">Reference proteome</keyword>
<evidence type="ECO:0000256" key="2">
    <source>
        <dbReference type="ARBA" id="ARBA00022692"/>
    </source>
</evidence>
<dbReference type="InterPro" id="IPR002048">
    <property type="entry name" value="EF_hand_dom"/>
</dbReference>
<evidence type="ECO:0000313" key="11">
    <source>
        <dbReference type="EMBL" id="CAK0788460.1"/>
    </source>
</evidence>
<feature type="compositionally biased region" description="Basic residues" evidence="8">
    <location>
        <begin position="968"/>
        <end position="977"/>
    </location>
</feature>
<dbReference type="InterPro" id="IPR027417">
    <property type="entry name" value="P-loop_NTPase"/>
</dbReference>
<feature type="domain" description="ABC transporter" evidence="10">
    <location>
        <begin position="395"/>
        <end position="633"/>
    </location>
</feature>
<dbReference type="PROSITE" id="PS00018">
    <property type="entry name" value="EF_HAND_1"/>
    <property type="match status" value="2"/>
</dbReference>
<feature type="compositionally biased region" description="Low complexity" evidence="8">
    <location>
        <begin position="1330"/>
        <end position="1345"/>
    </location>
</feature>
<dbReference type="Gene3D" id="1.20.1560.10">
    <property type="entry name" value="ABC transporter type 1, transmembrane domain"/>
    <property type="match status" value="1"/>
</dbReference>
<dbReference type="SUPFAM" id="SSF52540">
    <property type="entry name" value="P-loop containing nucleoside triphosphate hydrolases"/>
    <property type="match status" value="1"/>
</dbReference>
<dbReference type="PROSITE" id="PS00211">
    <property type="entry name" value="ABC_TRANSPORTER_1"/>
    <property type="match status" value="1"/>
</dbReference>
<protein>
    <recommendedName>
        <fullName evidence="13">Calmodulin</fullName>
    </recommendedName>
</protein>
<dbReference type="Proteomes" id="UP001189429">
    <property type="component" value="Unassembled WGS sequence"/>
</dbReference>
<dbReference type="InterPro" id="IPR003439">
    <property type="entry name" value="ABC_transporter-like_ATP-bd"/>
</dbReference>
<keyword evidence="2" id="KW-0812">Transmembrane</keyword>
<dbReference type="InterPro" id="IPR017871">
    <property type="entry name" value="ABC_transporter-like_CS"/>
</dbReference>
<keyword evidence="7" id="KW-0472">Membrane</keyword>
<feature type="region of interest" description="Disordered" evidence="8">
    <location>
        <begin position="1323"/>
        <end position="1345"/>
    </location>
</feature>
<dbReference type="Pfam" id="PF00005">
    <property type="entry name" value="ABC_tran"/>
    <property type="match status" value="1"/>
</dbReference>
<dbReference type="Gene3D" id="1.10.238.10">
    <property type="entry name" value="EF-hand"/>
    <property type="match status" value="1"/>
</dbReference>
<name>A0ABN9P7D1_9DINO</name>
<feature type="compositionally biased region" description="Basic and acidic residues" evidence="8">
    <location>
        <begin position="819"/>
        <end position="842"/>
    </location>
</feature>
<dbReference type="SUPFAM" id="SSF90123">
    <property type="entry name" value="ABC transporter transmembrane region"/>
    <property type="match status" value="1"/>
</dbReference>
<evidence type="ECO:0000313" key="12">
    <source>
        <dbReference type="Proteomes" id="UP001189429"/>
    </source>
</evidence>
<feature type="compositionally biased region" description="Low complexity" evidence="8">
    <location>
        <begin position="846"/>
        <end position="873"/>
    </location>
</feature>
<evidence type="ECO:0000256" key="6">
    <source>
        <dbReference type="ARBA" id="ARBA00022989"/>
    </source>
</evidence>
<feature type="compositionally biased region" description="Low complexity" evidence="8">
    <location>
        <begin position="1016"/>
        <end position="1025"/>
    </location>
</feature>
<feature type="compositionally biased region" description="Low complexity" evidence="8">
    <location>
        <begin position="1066"/>
        <end position="1076"/>
    </location>
</feature>
<dbReference type="Pfam" id="PF13499">
    <property type="entry name" value="EF-hand_7"/>
    <property type="match status" value="1"/>
</dbReference>
<dbReference type="PROSITE" id="PS50893">
    <property type="entry name" value="ABC_TRANSPORTER_2"/>
    <property type="match status" value="1"/>
</dbReference>
<evidence type="ECO:0000256" key="3">
    <source>
        <dbReference type="ARBA" id="ARBA00022741"/>
    </source>
</evidence>
<dbReference type="InterPro" id="IPR003593">
    <property type="entry name" value="AAA+_ATPase"/>
</dbReference>
<feature type="non-terminal residue" evidence="11">
    <location>
        <position position="1"/>
    </location>
</feature>
<proteinExistence type="predicted"/>
<keyword evidence="4" id="KW-0106">Calcium</keyword>
<keyword evidence="6" id="KW-1133">Transmembrane helix</keyword>
<organism evidence="11 12">
    <name type="scientific">Prorocentrum cordatum</name>
    <dbReference type="NCBI Taxonomy" id="2364126"/>
    <lineage>
        <taxon>Eukaryota</taxon>
        <taxon>Sar</taxon>
        <taxon>Alveolata</taxon>
        <taxon>Dinophyceae</taxon>
        <taxon>Prorocentrales</taxon>
        <taxon>Prorocentraceae</taxon>
        <taxon>Prorocentrum</taxon>
    </lineage>
</organism>
<keyword evidence="5" id="KW-0067">ATP-binding</keyword>
<dbReference type="InterPro" id="IPR036640">
    <property type="entry name" value="ABC1_TM_sf"/>
</dbReference>
<sequence>APRARVHPQRHHLSSHVRLRGQRGQGQAGEAGRHVLLRSWAGFLALGSRTHWDALCALRLLAKARRDVLVLLCSSVLAAANGSLEVADVVYRYEIVELTRTRSFEWATWRRKFKALVGVRIVRWILWHLCDRVKMVGQSGLEHSLRTMMYAALLRQDFSWYRLGQRDQRDVRAIFDQIFKMPEQVKGVLGAVTSSIEVAASTVGQAIVAYRNSSSLLSFLVALKWGSQVLEQVVRWLVGRVQERMEREAVKVELQWIEPLVPENLSTVRSNTAEGRTLKHWDMFWQHNMRKDHRKSVVYLMLAPFFLLYEQLVPLGSLVCSAQLVKRGELEVVDFDATRTMAESIGASAQKLLSAALDARDNIFPLARAWEIITTGPTIGLEGGVVPEGRASGAIAFEGVEFGYEEGRRTIKDMSFEVGAGTTCAITGATGGGKSTIFKLLQRFYDPTAGRILLDGRDIRELSPSWLRRQLSVVDLEHPRVFSTSLRANLTYGCDDDPPDEAVEAACRAAGIHELVFESPERFPAGLHSRVSQHTLSGGELQRLSMARALLRDAPVVLLDEATSSLDSRTQRHVNAALARLSSGKTVLTIAHRLETIKDAGQTLCVEGGAIVERGSHADLVARGPVLRAAALGPPTALVETQGRAPGAGTARRSASSCTAASLVKPSANWLVELIQCQPVALAVIRSFITRTSMSVRMPSKLYTWGFLGRVVESLGLVPSAQTVAPDPRFRTPSGLECACALEGAALLSVASSSAGQCSQEQAKKGPRPLWLGTAARDPDLCASSPDPRAEGSPRSTPRCGAAGPPRDHARRPAAMYDSRTDLRLRDRFRQDKPAAPRHADLQRTSPLAAAGLGAPRPASSRLLAAAAAAQRPRPGEPRSPMGQPQLRQAAASEEVWRLAQELQKPALVESPSALTRAPHGRGRRRSLSMPSLSTPLAAGQPTPPSSASSRGPRREAAPCLEPTPSPPRRRRDRHHTAGTPAEWPAGWVPRPEPTPPGEPTYSGKPKSHEGDDAEPTSPEASAAAKSLSMPVPCRPQLRSSVFSVSAGGPRASIRPGSAAPVMADGSAGSAPAAGGLDIPAGLLDRPPKRGETMPPVPKPSTPVLEQRELDPVVEIFKYAREMAIPVDGMRIAYGLFKTHATVPRDGSLLREGYLTQKNLGPLLRDMLGNDTASWDADEEKVFIARALKFSNKVENGSLNFREFAIWYSSHCFVEDFHLDAKEQKLRKLARKLGVSANEIDVFKRHFDSFDADGSGNIDEEEFRDVLYKCGKVPKHIGLPVGRIRQMWMQADIDGSGEIDFEEFVVFCIKYFAQDGSSDANRFESWYSQGPGAPSAGRPGSGAPR</sequence>
<feature type="region of interest" description="Disordered" evidence="8">
    <location>
        <begin position="756"/>
        <end position="893"/>
    </location>
</feature>
<keyword evidence="3" id="KW-0547">Nucleotide-binding</keyword>
<feature type="domain" description="EF-hand" evidence="9">
    <location>
        <begin position="1238"/>
        <end position="1273"/>
    </location>
</feature>
<feature type="region of interest" description="Disordered" evidence="8">
    <location>
        <begin position="908"/>
        <end position="1034"/>
    </location>
</feature>
<evidence type="ECO:0000256" key="1">
    <source>
        <dbReference type="ARBA" id="ARBA00004141"/>
    </source>
</evidence>
<feature type="region of interest" description="Disordered" evidence="8">
    <location>
        <begin position="1047"/>
        <end position="1104"/>
    </location>
</feature>
<evidence type="ECO:0000256" key="4">
    <source>
        <dbReference type="ARBA" id="ARBA00022837"/>
    </source>
</evidence>
<accession>A0ABN9P7D1</accession>
<dbReference type="PROSITE" id="PS50222">
    <property type="entry name" value="EF_HAND_2"/>
    <property type="match status" value="2"/>
</dbReference>
<dbReference type="CDD" id="cd00051">
    <property type="entry name" value="EFh"/>
    <property type="match status" value="1"/>
</dbReference>
<dbReference type="Gene3D" id="3.40.50.300">
    <property type="entry name" value="P-loop containing nucleotide triphosphate hydrolases"/>
    <property type="match status" value="1"/>
</dbReference>
<evidence type="ECO:0000256" key="8">
    <source>
        <dbReference type="SAM" id="MobiDB-lite"/>
    </source>
</evidence>
<dbReference type="InterPro" id="IPR039421">
    <property type="entry name" value="Type_1_exporter"/>
</dbReference>
<dbReference type="InterPro" id="IPR011992">
    <property type="entry name" value="EF-hand-dom_pair"/>
</dbReference>